<dbReference type="GO" id="GO:0005506">
    <property type="term" value="F:iron ion binding"/>
    <property type="evidence" value="ECO:0007669"/>
    <property type="project" value="InterPro"/>
</dbReference>
<name>A0A2H1WBI3_SPOFR</name>
<comment type="similarity">
    <text evidence="5">Belongs to the cytochrome P450 family.</text>
</comment>
<organism evidence="14">
    <name type="scientific">Spodoptera frugiperda</name>
    <name type="common">Fall armyworm</name>
    <dbReference type="NCBI Taxonomy" id="7108"/>
    <lineage>
        <taxon>Eukaryota</taxon>
        <taxon>Metazoa</taxon>
        <taxon>Ecdysozoa</taxon>
        <taxon>Arthropoda</taxon>
        <taxon>Hexapoda</taxon>
        <taxon>Insecta</taxon>
        <taxon>Pterygota</taxon>
        <taxon>Neoptera</taxon>
        <taxon>Endopterygota</taxon>
        <taxon>Lepidoptera</taxon>
        <taxon>Glossata</taxon>
        <taxon>Ditrysia</taxon>
        <taxon>Noctuoidea</taxon>
        <taxon>Noctuidae</taxon>
        <taxon>Amphipyrinae</taxon>
        <taxon>Spodoptera</taxon>
    </lineage>
</organism>
<evidence type="ECO:0000256" key="12">
    <source>
        <dbReference type="ARBA" id="ARBA00023033"/>
    </source>
</evidence>
<dbReference type="EMBL" id="ODYU01007567">
    <property type="protein sequence ID" value="SOQ50445.1"/>
    <property type="molecule type" value="Genomic_DNA"/>
</dbReference>
<keyword evidence="13" id="KW-0472">Membrane</keyword>
<dbReference type="InterPro" id="IPR050196">
    <property type="entry name" value="Cytochrome_P450_Monoox"/>
</dbReference>
<evidence type="ECO:0000256" key="5">
    <source>
        <dbReference type="ARBA" id="ARBA00010617"/>
    </source>
</evidence>
<evidence type="ECO:0000256" key="10">
    <source>
        <dbReference type="ARBA" id="ARBA00023002"/>
    </source>
</evidence>
<gene>
    <name evidence="14" type="primary">SFRICE006799.2</name>
    <name evidence="14" type="ORF">SFRICE_006799.2</name>
</gene>
<evidence type="ECO:0000256" key="6">
    <source>
        <dbReference type="ARBA" id="ARBA00022617"/>
    </source>
</evidence>
<protein>
    <submittedName>
        <fullName evidence="14">SFRICE006799.2</fullName>
    </submittedName>
</protein>
<dbReference type="AlphaFoldDB" id="A0A2H1WBI3"/>
<dbReference type="GO" id="GO:0020037">
    <property type="term" value="F:heme binding"/>
    <property type="evidence" value="ECO:0007669"/>
    <property type="project" value="InterPro"/>
</dbReference>
<evidence type="ECO:0000256" key="4">
    <source>
        <dbReference type="ARBA" id="ARBA00004406"/>
    </source>
</evidence>
<dbReference type="GO" id="GO:0005789">
    <property type="term" value="C:endoplasmic reticulum membrane"/>
    <property type="evidence" value="ECO:0007669"/>
    <property type="project" value="UniProtKB-SubCell"/>
</dbReference>
<dbReference type="InterPro" id="IPR001128">
    <property type="entry name" value="Cyt_P450"/>
</dbReference>
<keyword evidence="8" id="KW-0256">Endoplasmic reticulum</keyword>
<evidence type="ECO:0000256" key="2">
    <source>
        <dbReference type="ARBA" id="ARBA00003690"/>
    </source>
</evidence>
<evidence type="ECO:0000256" key="9">
    <source>
        <dbReference type="ARBA" id="ARBA00022848"/>
    </source>
</evidence>
<keyword evidence="9" id="KW-0492">Microsome</keyword>
<sequence>MFTLNYMFAVVTEPEIIEIVLKTCLEKDDLMRMFRVLLGNGNIFAPVSIWRPRRKILAPTFSQKNLNSFVDIFARQSKVMSDQLQIATQKGPISMWKYISTYTMDSVCLS</sequence>
<evidence type="ECO:0000256" key="13">
    <source>
        <dbReference type="ARBA" id="ARBA00023136"/>
    </source>
</evidence>
<comment type="cofactor">
    <cofactor evidence="1">
        <name>heme</name>
        <dbReference type="ChEBI" id="CHEBI:30413"/>
    </cofactor>
</comment>
<keyword evidence="10" id="KW-0560">Oxidoreductase</keyword>
<comment type="subcellular location">
    <subcellularLocation>
        <location evidence="4">Endoplasmic reticulum membrane</location>
        <topology evidence="4">Peripheral membrane protein</topology>
    </subcellularLocation>
    <subcellularLocation>
        <location evidence="3">Microsome membrane</location>
        <topology evidence="3">Peripheral membrane protein</topology>
    </subcellularLocation>
</comment>
<dbReference type="GO" id="GO:0004497">
    <property type="term" value="F:monooxygenase activity"/>
    <property type="evidence" value="ECO:0007669"/>
    <property type="project" value="UniProtKB-KW"/>
</dbReference>
<evidence type="ECO:0000256" key="7">
    <source>
        <dbReference type="ARBA" id="ARBA00022723"/>
    </source>
</evidence>
<dbReference type="InterPro" id="IPR036396">
    <property type="entry name" value="Cyt_P450_sf"/>
</dbReference>
<keyword evidence="6" id="KW-0349">Heme</keyword>
<evidence type="ECO:0000256" key="8">
    <source>
        <dbReference type="ARBA" id="ARBA00022824"/>
    </source>
</evidence>
<dbReference type="GO" id="GO:0016705">
    <property type="term" value="F:oxidoreductase activity, acting on paired donors, with incorporation or reduction of molecular oxygen"/>
    <property type="evidence" value="ECO:0007669"/>
    <property type="project" value="InterPro"/>
</dbReference>
<evidence type="ECO:0000256" key="1">
    <source>
        <dbReference type="ARBA" id="ARBA00001971"/>
    </source>
</evidence>
<dbReference type="PANTHER" id="PTHR24291:SF189">
    <property type="entry name" value="CYTOCHROME P450 4C3-RELATED"/>
    <property type="match status" value="1"/>
</dbReference>
<comment type="function">
    <text evidence="2">May be involved in the metabolism of insect hormones and in the breakdown of synthetic insecticides.</text>
</comment>
<accession>A0A2H1WBI3</accession>
<reference evidence="14" key="1">
    <citation type="submission" date="2016-07" db="EMBL/GenBank/DDBJ databases">
        <authorList>
            <person name="Bretaudeau A."/>
        </authorList>
    </citation>
    <scope>NUCLEOTIDE SEQUENCE</scope>
    <source>
        <strain evidence="14">Rice</strain>
        <tissue evidence="14">Whole body</tissue>
    </source>
</reference>
<evidence type="ECO:0000313" key="14">
    <source>
        <dbReference type="EMBL" id="SOQ50445.1"/>
    </source>
</evidence>
<dbReference type="SUPFAM" id="SSF48264">
    <property type="entry name" value="Cytochrome P450"/>
    <property type="match status" value="1"/>
</dbReference>
<keyword evidence="12" id="KW-0503">Monooxygenase</keyword>
<keyword evidence="11" id="KW-0408">Iron</keyword>
<dbReference type="Pfam" id="PF00067">
    <property type="entry name" value="p450"/>
    <property type="match status" value="1"/>
</dbReference>
<proteinExistence type="inferred from homology"/>
<dbReference type="Gene3D" id="1.10.630.10">
    <property type="entry name" value="Cytochrome P450"/>
    <property type="match status" value="1"/>
</dbReference>
<keyword evidence="7" id="KW-0479">Metal-binding</keyword>
<evidence type="ECO:0000256" key="3">
    <source>
        <dbReference type="ARBA" id="ARBA00004174"/>
    </source>
</evidence>
<evidence type="ECO:0000256" key="11">
    <source>
        <dbReference type="ARBA" id="ARBA00023004"/>
    </source>
</evidence>
<dbReference type="PANTHER" id="PTHR24291">
    <property type="entry name" value="CYTOCHROME P450 FAMILY 4"/>
    <property type="match status" value="1"/>
</dbReference>